<evidence type="ECO:0000256" key="1">
    <source>
        <dbReference type="ARBA" id="ARBA00001526"/>
    </source>
</evidence>
<protein>
    <recommendedName>
        <fullName evidence="3">beta-lactamase</fullName>
        <ecNumber evidence="3">3.5.2.6</ecNumber>
    </recommendedName>
</protein>
<keyword evidence="7" id="KW-1185">Reference proteome</keyword>
<evidence type="ECO:0000256" key="4">
    <source>
        <dbReference type="SAM" id="MobiDB-lite"/>
    </source>
</evidence>
<sequence length="526" mass="60416">MHFNTMKLFEKVFLFCVLQFFFSSFLVPAGLEAAKRERFDIIYILSKDLGRVLDYKEELETIFGPKVRKKLKIVGKGDKYAIIYDANDSARSVTKTLVEHGELLRKAGFDEAWATKDQGFHSLYNVSYGLGPNLNILIKKYKKLYSYLGKEVRKDLFIERTNYGNYTLIYRRRGDKYSTTKIAKHHGKLLRKKRIRVSVTVENNNTVVYGESSLINDKGDPNVIVGKKTVNTRKRITSHNKKRVKTASRKKKEPSVKAGKSPVFLASDNAFEKTIESYINNLRRKGKIAGDEATGWMVYDLASDKPIIDINADHAFQAASMIKPFVALAFFHQAKNGKFIYGPRSRRKMEAMIQRSNNAATNWIMRQVGGPAACERILKKYYGHIFKRTEITEYIPANGRTYKNKALPSDYVRFLRALWNKELPYGKEIRRLMALPGRDRLYHGTPIPQGTLVYNKTGSTAHLCGDMGILVPKTRNGGRYPYAIVGIIERRSRPANYGRWMDSRGKVIRQISTLVYKEMKKEHMLL</sequence>
<proteinExistence type="inferred from homology"/>
<dbReference type="InterPro" id="IPR045155">
    <property type="entry name" value="Beta-lactam_cat"/>
</dbReference>
<evidence type="ECO:0000313" key="6">
    <source>
        <dbReference type="EMBL" id="BCL61187.1"/>
    </source>
</evidence>
<dbReference type="InterPro" id="IPR000871">
    <property type="entry name" value="Beta-lactam_class-A"/>
</dbReference>
<comment type="catalytic activity">
    <reaction evidence="1">
        <text>a beta-lactam + H2O = a substituted beta-amino acid</text>
        <dbReference type="Rhea" id="RHEA:20401"/>
        <dbReference type="ChEBI" id="CHEBI:15377"/>
        <dbReference type="ChEBI" id="CHEBI:35627"/>
        <dbReference type="ChEBI" id="CHEBI:140347"/>
        <dbReference type="EC" id="3.5.2.6"/>
    </reaction>
</comment>
<feature type="compositionally biased region" description="Basic residues" evidence="4">
    <location>
        <begin position="236"/>
        <end position="252"/>
    </location>
</feature>
<dbReference type="GO" id="GO:0046677">
    <property type="term" value="P:response to antibiotic"/>
    <property type="evidence" value="ECO:0007669"/>
    <property type="project" value="InterPro"/>
</dbReference>
<dbReference type="EC" id="3.5.2.6" evidence="3"/>
<comment type="similarity">
    <text evidence="2">Belongs to the class-A beta-lactamase family.</text>
</comment>
<dbReference type="Pfam" id="PF13354">
    <property type="entry name" value="Beta-lactamase2"/>
    <property type="match status" value="2"/>
</dbReference>
<dbReference type="PANTHER" id="PTHR35333">
    <property type="entry name" value="BETA-LACTAMASE"/>
    <property type="match status" value="1"/>
</dbReference>
<name>A0A8D5FWG4_9BACT</name>
<feature type="domain" description="Beta-lactamase class A catalytic" evidence="5">
    <location>
        <begin position="295"/>
        <end position="339"/>
    </location>
</feature>
<organism evidence="6 7">
    <name type="scientific">Desulfomarina profundi</name>
    <dbReference type="NCBI Taxonomy" id="2772557"/>
    <lineage>
        <taxon>Bacteria</taxon>
        <taxon>Pseudomonadati</taxon>
        <taxon>Thermodesulfobacteriota</taxon>
        <taxon>Desulfobulbia</taxon>
        <taxon>Desulfobulbales</taxon>
        <taxon>Desulfobulbaceae</taxon>
        <taxon>Desulfomarina</taxon>
    </lineage>
</organism>
<evidence type="ECO:0000313" key="7">
    <source>
        <dbReference type="Proteomes" id="UP000826725"/>
    </source>
</evidence>
<feature type="region of interest" description="Disordered" evidence="4">
    <location>
        <begin position="236"/>
        <end position="258"/>
    </location>
</feature>
<reference evidence="6" key="1">
    <citation type="submission" date="2020-09" db="EMBL/GenBank/DDBJ databases">
        <title>Desulfogranum mesoprofundum gen. nov., sp. nov., a novel mesophilic, sulfate-reducing chemolithoautotroph isolated from a deep-sea hydrothermal vent chimney in the Suiyo Seamount.</title>
        <authorList>
            <person name="Hashimoto Y."/>
            <person name="Nakagawa S."/>
        </authorList>
    </citation>
    <scope>NUCLEOTIDE SEQUENCE</scope>
    <source>
        <strain evidence="6">KT2</strain>
    </source>
</reference>
<dbReference type="PANTHER" id="PTHR35333:SF3">
    <property type="entry name" value="BETA-LACTAMASE-TYPE TRANSPEPTIDASE FOLD CONTAINING PROTEIN"/>
    <property type="match status" value="1"/>
</dbReference>
<feature type="domain" description="Beta-lactamase class A catalytic" evidence="5">
    <location>
        <begin position="349"/>
        <end position="484"/>
    </location>
</feature>
<dbReference type="AlphaFoldDB" id="A0A8D5FWG4"/>
<evidence type="ECO:0000259" key="5">
    <source>
        <dbReference type="Pfam" id="PF13354"/>
    </source>
</evidence>
<dbReference type="KEGG" id="dbk:DGMP_18800"/>
<dbReference type="GO" id="GO:0030655">
    <property type="term" value="P:beta-lactam antibiotic catabolic process"/>
    <property type="evidence" value="ECO:0007669"/>
    <property type="project" value="InterPro"/>
</dbReference>
<evidence type="ECO:0000256" key="3">
    <source>
        <dbReference type="ARBA" id="ARBA00012865"/>
    </source>
</evidence>
<dbReference type="Proteomes" id="UP000826725">
    <property type="component" value="Chromosome"/>
</dbReference>
<dbReference type="GO" id="GO:0008800">
    <property type="term" value="F:beta-lactamase activity"/>
    <property type="evidence" value="ECO:0007669"/>
    <property type="project" value="UniProtKB-EC"/>
</dbReference>
<gene>
    <name evidence="6" type="ORF">DGMP_18800</name>
</gene>
<dbReference type="EMBL" id="AP024086">
    <property type="protein sequence ID" value="BCL61187.1"/>
    <property type="molecule type" value="Genomic_DNA"/>
</dbReference>
<evidence type="ECO:0000256" key="2">
    <source>
        <dbReference type="ARBA" id="ARBA00009009"/>
    </source>
</evidence>
<accession>A0A8D5FWG4</accession>